<feature type="binding site" evidence="5">
    <location>
        <begin position="269"/>
        <end position="276"/>
    </location>
    <ligand>
        <name>ATP</name>
        <dbReference type="ChEBI" id="CHEBI:30616"/>
    </ligand>
</feature>
<dbReference type="Pfam" id="PF00225">
    <property type="entry name" value="Kinesin"/>
    <property type="match status" value="2"/>
</dbReference>
<dbReference type="GO" id="GO:0007018">
    <property type="term" value="P:microtubule-based movement"/>
    <property type="evidence" value="ECO:0007669"/>
    <property type="project" value="InterPro"/>
</dbReference>
<dbReference type="PROSITE" id="PS50067">
    <property type="entry name" value="KINESIN_MOTOR_2"/>
    <property type="match status" value="1"/>
</dbReference>
<protein>
    <recommendedName>
        <fullName evidence="6">Kinesin-like protein</fullName>
    </recommendedName>
</protein>
<evidence type="ECO:0000256" key="1">
    <source>
        <dbReference type="ARBA" id="ARBA00004245"/>
    </source>
</evidence>
<organism evidence="9 10">
    <name type="scientific">Sarcophilus harrisii</name>
    <name type="common">Tasmanian devil</name>
    <name type="synonym">Sarcophilus laniarius</name>
    <dbReference type="NCBI Taxonomy" id="9305"/>
    <lineage>
        <taxon>Eukaryota</taxon>
        <taxon>Metazoa</taxon>
        <taxon>Chordata</taxon>
        <taxon>Craniata</taxon>
        <taxon>Vertebrata</taxon>
        <taxon>Euteleostomi</taxon>
        <taxon>Mammalia</taxon>
        <taxon>Metatheria</taxon>
        <taxon>Dasyuromorphia</taxon>
        <taxon>Dasyuridae</taxon>
        <taxon>Sarcophilus</taxon>
    </lineage>
</organism>
<keyword evidence="5 6" id="KW-0505">Motor protein</keyword>
<evidence type="ECO:0000256" key="2">
    <source>
        <dbReference type="ARBA" id="ARBA00022741"/>
    </source>
</evidence>
<dbReference type="SUPFAM" id="SSF52540">
    <property type="entry name" value="P-loop containing nucleoside triphosphate hydrolases"/>
    <property type="match status" value="1"/>
</dbReference>
<dbReference type="InParanoid" id="G3WVX0"/>
<dbReference type="GeneTree" id="ENSGT00940000162166"/>
<evidence type="ECO:0000256" key="5">
    <source>
        <dbReference type="PROSITE-ProRule" id="PRU00283"/>
    </source>
</evidence>
<dbReference type="STRING" id="9305.ENSSHAP00000019575"/>
<keyword evidence="2 5" id="KW-0547">Nucleotide-binding</keyword>
<dbReference type="PANTHER" id="PTHR47972">
    <property type="entry name" value="KINESIN-LIKE PROTEIN KLP-3"/>
    <property type="match status" value="1"/>
</dbReference>
<dbReference type="OrthoDB" id="3176171at2759"/>
<dbReference type="SMART" id="SM00129">
    <property type="entry name" value="KISc"/>
    <property type="match status" value="1"/>
</dbReference>
<evidence type="ECO:0000256" key="4">
    <source>
        <dbReference type="ARBA" id="ARBA00023212"/>
    </source>
</evidence>
<name>G3WVX0_SARHA</name>
<dbReference type="CTD" id="3834"/>
<dbReference type="FunCoup" id="G3WVX0">
    <property type="interactions" value="74"/>
</dbReference>
<feature type="coiled-coil region" evidence="7">
    <location>
        <begin position="115"/>
        <end position="152"/>
    </location>
</feature>
<comment type="subcellular location">
    <subcellularLocation>
        <location evidence="1">Cytoplasm</location>
        <location evidence="1">Cytoskeleton</location>
    </subcellularLocation>
</comment>
<dbReference type="GeneID" id="100934713"/>
<dbReference type="PRINTS" id="PR00380">
    <property type="entry name" value="KINESINHEAVY"/>
</dbReference>
<dbReference type="GO" id="GO:0008017">
    <property type="term" value="F:microtubule binding"/>
    <property type="evidence" value="ECO:0007669"/>
    <property type="project" value="InterPro"/>
</dbReference>
<evidence type="ECO:0000313" key="10">
    <source>
        <dbReference type="Proteomes" id="UP000007648"/>
    </source>
</evidence>
<dbReference type="PROSITE" id="PS00411">
    <property type="entry name" value="KINESIN_MOTOR_1"/>
    <property type="match status" value="1"/>
</dbReference>
<dbReference type="Proteomes" id="UP000007648">
    <property type="component" value="Unassembled WGS sequence"/>
</dbReference>
<keyword evidence="10" id="KW-1185">Reference proteome</keyword>
<sequence>MPAKALNWSFITNQRIQQLKSQVRAKEERIVELETENAVLHLKLAECHGIIERSNSKTMQFCSLYNEEQHLRRNTYSNLTQIYQIVQKFKQELKDFQSFSYLLMRNFQHHYQDYLSQIVDAIQKAQIENENLQLLQARAIDLEQSLQEINGRYQVEKQKRKALHNNLVELRGNIRVHCRIRPLLPFDTESGDLAFQNRLTSLSEKVVHSTDDETVLVKCSRPGHPLFNKTFQFERVYNPLESQKIVFGDVCPLLTSLLDGYNVCIMTYGQTGSGKSYTMLGPHSESDPISSSEADQEMGIIPRAAGELFRLLSENQTVNPRVEVSVVEIYNNELFDLLAKDSSGIFGVKRDVITTKEGKSNVPLLTYELVESPAEFMRLINKSLQLRVKHPTLVHADSSRSHLVVTITLTISVPFDSFADQQSSQNLCKEILCITPQKVMKGEKPSFFSRGPSPAPIPLDLTEQQKQVQTKLQLVDLAGSECVGMSGVTGTGLRETSFINRSLAALADVLGALSEHRGHIPYRNSKLTHLLQDSIGGDAKLLVMLCVSPCQKYLAETLQSLGFGSRARQVQRVQAKRRNLLVSSKSK</sequence>
<evidence type="ECO:0000256" key="6">
    <source>
        <dbReference type="RuleBase" id="RU000394"/>
    </source>
</evidence>
<feature type="domain" description="Kinesin motor" evidence="8">
    <location>
        <begin position="173"/>
        <end position="570"/>
    </location>
</feature>
<dbReference type="GO" id="GO:0005874">
    <property type="term" value="C:microtubule"/>
    <property type="evidence" value="ECO:0007669"/>
    <property type="project" value="UniProtKB-KW"/>
</dbReference>
<proteinExistence type="inferred from homology"/>
<dbReference type="InterPro" id="IPR001752">
    <property type="entry name" value="Kinesin_motor_dom"/>
</dbReference>
<evidence type="ECO:0000259" key="8">
    <source>
        <dbReference type="PROSITE" id="PS50067"/>
    </source>
</evidence>
<dbReference type="KEGG" id="shr:100934713"/>
<dbReference type="InterPro" id="IPR027417">
    <property type="entry name" value="P-loop_NTPase"/>
</dbReference>
<dbReference type="AlphaFoldDB" id="G3WVX0"/>
<reference evidence="9" key="2">
    <citation type="submission" date="2025-08" db="UniProtKB">
        <authorList>
            <consortium name="Ensembl"/>
        </authorList>
    </citation>
    <scope>IDENTIFICATION</scope>
</reference>
<feature type="coiled-coil region" evidence="7">
    <location>
        <begin position="16"/>
        <end position="43"/>
    </location>
</feature>
<dbReference type="InterPro" id="IPR036961">
    <property type="entry name" value="Kinesin_motor_dom_sf"/>
</dbReference>
<keyword evidence="6" id="KW-0493">Microtubule</keyword>
<dbReference type="InterPro" id="IPR019821">
    <property type="entry name" value="Kinesin_motor_CS"/>
</dbReference>
<gene>
    <name evidence="9" type="primary">KIF25</name>
</gene>
<dbReference type="GO" id="GO:0003777">
    <property type="term" value="F:microtubule motor activity"/>
    <property type="evidence" value="ECO:0007669"/>
    <property type="project" value="InterPro"/>
</dbReference>
<evidence type="ECO:0000313" key="9">
    <source>
        <dbReference type="Ensembl" id="ENSSHAP00000019575.2"/>
    </source>
</evidence>
<keyword evidence="4" id="KW-0963">Cytoplasm</keyword>
<accession>G3WVX0</accession>
<dbReference type="Gene3D" id="3.40.850.10">
    <property type="entry name" value="Kinesin motor domain"/>
    <property type="match status" value="1"/>
</dbReference>
<dbReference type="Ensembl" id="ENSSHAT00000019732.2">
    <property type="protein sequence ID" value="ENSSHAP00000019575.2"/>
    <property type="gene ID" value="ENSSHAG00000016621.2"/>
</dbReference>
<keyword evidence="7" id="KW-0175">Coiled coil</keyword>
<evidence type="ECO:0000256" key="7">
    <source>
        <dbReference type="SAM" id="Coils"/>
    </source>
</evidence>
<reference evidence="9" key="3">
    <citation type="submission" date="2025-09" db="UniProtKB">
        <authorList>
            <consortium name="Ensembl"/>
        </authorList>
    </citation>
    <scope>IDENTIFICATION</scope>
</reference>
<dbReference type="eggNOG" id="KOG0239">
    <property type="taxonomic scope" value="Eukaryota"/>
</dbReference>
<evidence type="ECO:0000256" key="3">
    <source>
        <dbReference type="ARBA" id="ARBA00022840"/>
    </source>
</evidence>
<keyword evidence="3 5" id="KW-0067">ATP-binding</keyword>
<dbReference type="GO" id="GO:0005524">
    <property type="term" value="F:ATP binding"/>
    <property type="evidence" value="ECO:0007669"/>
    <property type="project" value="UniProtKB-UniRule"/>
</dbReference>
<keyword evidence="4" id="KW-0206">Cytoskeleton</keyword>
<dbReference type="PANTHER" id="PTHR47972:SF63">
    <property type="entry name" value="KINESIN FAMILY MEMBER 25"/>
    <property type="match status" value="1"/>
</dbReference>
<comment type="similarity">
    <text evidence="5 6">Belongs to the TRAFAC class myosin-kinesin ATPase superfamily. Kinesin family.</text>
</comment>
<dbReference type="InterPro" id="IPR027640">
    <property type="entry name" value="Kinesin-like_fam"/>
</dbReference>
<dbReference type="RefSeq" id="XP_031793328.1">
    <property type="nucleotide sequence ID" value="XM_031937468.1"/>
</dbReference>
<reference evidence="9 10" key="1">
    <citation type="journal article" date="2011" name="Proc. Natl. Acad. Sci. U.S.A.">
        <title>Genetic diversity and population structure of the endangered marsupial Sarcophilus harrisii (Tasmanian devil).</title>
        <authorList>
            <person name="Miller W."/>
            <person name="Hayes V.M."/>
            <person name="Ratan A."/>
            <person name="Petersen D.C."/>
            <person name="Wittekindt N.E."/>
            <person name="Miller J."/>
            <person name="Walenz B."/>
            <person name="Knight J."/>
            <person name="Qi J."/>
            <person name="Zhao F."/>
            <person name="Wang Q."/>
            <person name="Bedoya-Reina O.C."/>
            <person name="Katiyar N."/>
            <person name="Tomsho L.P."/>
            <person name="Kasson L.M."/>
            <person name="Hardie R.A."/>
            <person name="Woodbridge P."/>
            <person name="Tindall E.A."/>
            <person name="Bertelsen M.F."/>
            <person name="Dixon D."/>
            <person name="Pyecroft S."/>
            <person name="Helgen K.M."/>
            <person name="Lesk A.M."/>
            <person name="Pringle T.H."/>
            <person name="Patterson N."/>
            <person name="Zhang Y."/>
            <person name="Kreiss A."/>
            <person name="Woods G.M."/>
            <person name="Jones M.E."/>
            <person name="Schuster S.C."/>
        </authorList>
    </citation>
    <scope>NUCLEOTIDE SEQUENCE [LARGE SCALE GENOMIC DNA]</scope>
</reference>